<protein>
    <submittedName>
        <fullName evidence="2">Glycoside hydrolase family 76</fullName>
    </submittedName>
</protein>
<dbReference type="GO" id="GO:0016787">
    <property type="term" value="F:hydrolase activity"/>
    <property type="evidence" value="ECO:0007669"/>
    <property type="project" value="UniProtKB-KW"/>
</dbReference>
<dbReference type="Pfam" id="PF03663">
    <property type="entry name" value="Glyco_hydro_76"/>
    <property type="match status" value="1"/>
</dbReference>
<dbReference type="InterPro" id="IPR005198">
    <property type="entry name" value="Glyco_hydro_76"/>
</dbReference>
<accession>A0A3M0GN94</accession>
<dbReference type="RefSeq" id="WP_121927692.1">
    <property type="nucleotide sequence ID" value="NZ_CP068291.1"/>
</dbReference>
<name>A0A3M0GN94_9CORY</name>
<dbReference type="Proteomes" id="UP000270649">
    <property type="component" value="Unassembled WGS sequence"/>
</dbReference>
<gene>
    <name evidence="2" type="ORF">D9543_05010</name>
    <name evidence="1" type="ORF">GWO63_008560</name>
</gene>
<proteinExistence type="predicted"/>
<dbReference type="PANTHER" id="PTHR47791">
    <property type="entry name" value="MEIOTICALLY UP-REGULATED GENE 191 PROTEIN"/>
    <property type="match status" value="1"/>
</dbReference>
<dbReference type="InterPro" id="IPR014512">
    <property type="entry name" value="O_gly_hydro"/>
</dbReference>
<evidence type="ECO:0000313" key="2">
    <source>
        <dbReference type="EMBL" id="RMB62669.1"/>
    </source>
</evidence>
<reference evidence="1 4" key="2">
    <citation type="submission" date="2021-01" db="EMBL/GenBank/DDBJ databases">
        <title>Complete genome sequences of Corynebacterium macginleyi strains isolated from infectious keratitis.</title>
        <authorList>
            <person name="Sagerfors S."/>
            <person name="Poehlein A."/>
            <person name="Soderquist B."/>
            <person name="Bruggemann H."/>
        </authorList>
    </citation>
    <scope>NUCLEOTIDE SEQUENCE [LARGE SCALE GENOMIC DNA]</scope>
    <source>
        <strain evidence="1 4">12T220</strain>
    </source>
</reference>
<comment type="caution">
    <text evidence="2">The sequence shown here is derived from an EMBL/GenBank/DDBJ whole genome shotgun (WGS) entry which is preliminary data.</text>
</comment>
<dbReference type="GO" id="GO:0005975">
    <property type="term" value="P:carbohydrate metabolic process"/>
    <property type="evidence" value="ECO:0007669"/>
    <property type="project" value="InterPro"/>
</dbReference>
<dbReference type="AlphaFoldDB" id="A0A3M0GN94"/>
<dbReference type="PIRSF" id="PIRSF021505">
    <property type="entry name" value="O_gly_hdrol"/>
    <property type="match status" value="1"/>
</dbReference>
<reference evidence="2 3" key="1">
    <citation type="submission" date="2018-10" db="EMBL/GenBank/DDBJ databases">
        <title>Corynebacterium macginleyi genome sequencing and assembly of the type strain and two clinical samples.</title>
        <authorList>
            <person name="Bernier A.-M."/>
            <person name="Bernard K."/>
        </authorList>
    </citation>
    <scope>NUCLEOTIDE SEQUENCE [LARGE SCALE GENOMIC DNA]</scope>
    <source>
        <strain evidence="2 3">NML 120205</strain>
    </source>
</reference>
<organism evidence="2 3">
    <name type="scientific">Corynebacterium macginleyi</name>
    <dbReference type="NCBI Taxonomy" id="38290"/>
    <lineage>
        <taxon>Bacteria</taxon>
        <taxon>Bacillati</taxon>
        <taxon>Actinomycetota</taxon>
        <taxon>Actinomycetes</taxon>
        <taxon>Mycobacteriales</taxon>
        <taxon>Corynebacteriaceae</taxon>
        <taxon>Corynebacterium</taxon>
    </lineage>
</organism>
<dbReference type="EMBL" id="REGC01000004">
    <property type="protein sequence ID" value="RMB62669.1"/>
    <property type="molecule type" value="Genomic_DNA"/>
</dbReference>
<sequence length="401" mass="44981">MEEKWAHRAELAETAIDERHGHSVWGLPRTNLAIVSWPPTTKEKLLVHWHYWWQAHYLDCLVDAVQRKNTKAGRQRILDTTRGIRIRNLTQLTNNKYFDDKAWLALALGRVAEVKKMKPPKALASLQRNIYEGLDDSLGILPWRDGENFMNVPANGPGAIMLARMGNITAARHIVDWVYDNLVNEDGFIMDGVRMRMDGPEIVKQVHPYCQGVMLGACLEIVLAMREESSIGKLEQIDSVYEAELASEMMSYIIKIRGLVQAIASGMATPSGVVDWETGDGDGGLFKGILMRYLADVAVRLPGDSPANRATKKLATRMVTASAESVWEHRLEVDGLPIFGSDWTADARLPHNYGFGHTTVGEKMGIIRVDERDLSVQLSGWMLLEACARVTHYLHKQQGRA</sequence>
<dbReference type="SUPFAM" id="SSF48208">
    <property type="entry name" value="Six-hairpin glycosidases"/>
    <property type="match status" value="1"/>
</dbReference>
<dbReference type="PANTHER" id="PTHR47791:SF3">
    <property type="entry name" value="MEIOTICALLY UP-REGULATED GENE 191 PROTEIN"/>
    <property type="match status" value="1"/>
</dbReference>
<dbReference type="Gene3D" id="1.50.10.20">
    <property type="match status" value="1"/>
</dbReference>
<dbReference type="InterPro" id="IPR008928">
    <property type="entry name" value="6-hairpin_glycosidase_sf"/>
</dbReference>
<evidence type="ECO:0000313" key="1">
    <source>
        <dbReference type="EMBL" id="MBM0244305.1"/>
    </source>
</evidence>
<keyword evidence="2" id="KW-0378">Hydrolase</keyword>
<evidence type="ECO:0000313" key="4">
    <source>
        <dbReference type="Proteomes" id="UP001518680"/>
    </source>
</evidence>
<keyword evidence="4" id="KW-1185">Reference proteome</keyword>
<dbReference type="InterPro" id="IPR053169">
    <property type="entry name" value="MUG_Protein"/>
</dbReference>
<dbReference type="EMBL" id="JAACBX020000002">
    <property type="protein sequence ID" value="MBM0244305.1"/>
    <property type="molecule type" value="Genomic_DNA"/>
</dbReference>
<dbReference type="Proteomes" id="UP001518680">
    <property type="component" value="Unassembled WGS sequence"/>
</dbReference>
<evidence type="ECO:0000313" key="3">
    <source>
        <dbReference type="Proteomes" id="UP000270649"/>
    </source>
</evidence>